<comment type="caution">
    <text evidence="4">The sequence shown here is derived from an EMBL/GenBank/DDBJ whole genome shotgun (WGS) entry which is preliminary data.</text>
</comment>
<dbReference type="Proteomes" id="UP000321830">
    <property type="component" value="Unassembled WGS sequence"/>
</dbReference>
<dbReference type="EMBL" id="BJWF01000025">
    <property type="protein sequence ID" value="GEL92532.1"/>
    <property type="molecule type" value="Genomic_DNA"/>
</dbReference>
<keyword evidence="1" id="KW-0677">Repeat</keyword>
<feature type="signal peptide" evidence="2">
    <location>
        <begin position="1"/>
        <end position="25"/>
    </location>
</feature>
<dbReference type="Pfam" id="PF06458">
    <property type="entry name" value="MucBP"/>
    <property type="match status" value="2"/>
</dbReference>
<feature type="chain" id="PRO_5022000522" description="MucBP domain-containing protein" evidence="2">
    <location>
        <begin position="26"/>
        <end position="821"/>
    </location>
</feature>
<feature type="domain" description="MucBP" evidence="3">
    <location>
        <begin position="623"/>
        <end position="684"/>
    </location>
</feature>
<organism evidence="4 5">
    <name type="scientific">Enterococcus villorum</name>
    <dbReference type="NCBI Taxonomy" id="112904"/>
    <lineage>
        <taxon>Bacteria</taxon>
        <taxon>Bacillati</taxon>
        <taxon>Bacillota</taxon>
        <taxon>Bacilli</taxon>
        <taxon>Lactobacillales</taxon>
        <taxon>Enterococcaceae</taxon>
        <taxon>Enterococcus</taxon>
    </lineage>
</organism>
<sequence>MKKKRLFKILILFFLLISQPIEGFAVGLDTEDAAPIMENEQMEKETKGANRETIEESDLLQSENSFVISNYQFSPENSSSKPITSGSQIASINFNVTYTADNNNSIFVSIPGFLISSSSDVSVKSNVVSKAGISFNESPISSRGEWLITLERVSPSLQSGSVEIRFMIPKLANNLDVTGDISIKDTAINEYIRETVYVKTPKIINASGVQNSILYNRLSSGSQWEQGKDTFSNYEEGFIYSSTQSIGLIYGGDSSQNPSVISLSGPLIDSENRGYESEGVIVEDILPEGVELAAPADYGIPSGEMTENGFAIQITQLSLNNVGNYIDGVTKWGTSQVGLTETTNTNPEEGQVYIGKNEEGRIYFKANLGTIPNNEKWIFRYHQKLVDLPTTAIGYPEYINECFVSTKVMREQGKFAVHAGTWQTLQEEKIPTFYSADLKVDKELVKKNDSVHYTVNFANFGQVAIDAVIMVPLKINEHISNIQVSNASVTTQVIEDFLKITITQFPVNSKGTVSYAIDTADLDYGYQINQSFTVYSISGLGGTYQGNTVKTDILAEVEARYLDETDNKLSDPEILYGRVDTSYQTIEKQISDYELLEQPGNSTGLFQQERIQVIYRYRRSVGTITIQYLDQDGQEIMDSKSFKKSYGEPYEYFPEEIMGYQFTSAENDKGIVDQAEIEIKFHYQGLLYFKEVPEIISFGTHTLSKNTDVFFAEKFEHHLIVQDNRSPGNSWSIASRMSKGFTGLSGNQLKDSLYYLEEEKELLISDELNVIHSEESKNHDPIDLSEAWDEAHGLEMKVPAGAALAEEYSATVTWLLRDVPA</sequence>
<keyword evidence="2" id="KW-0732">Signal</keyword>
<evidence type="ECO:0000256" key="1">
    <source>
        <dbReference type="ARBA" id="ARBA00022737"/>
    </source>
</evidence>
<reference evidence="4 5" key="1">
    <citation type="submission" date="2019-07" db="EMBL/GenBank/DDBJ databases">
        <title>Whole genome shotgun sequence of Enterococcus villorum NBRC 100699.</title>
        <authorList>
            <person name="Hosoyama A."/>
            <person name="Uohara A."/>
            <person name="Ohji S."/>
            <person name="Ichikawa N."/>
        </authorList>
    </citation>
    <scope>NUCLEOTIDE SEQUENCE [LARGE SCALE GENOMIC DNA]</scope>
    <source>
        <strain evidence="4 5">NBRC 100699</strain>
    </source>
</reference>
<gene>
    <name evidence="4" type="ORF">EVI01_18690</name>
</gene>
<evidence type="ECO:0000259" key="3">
    <source>
        <dbReference type="Pfam" id="PF06458"/>
    </source>
</evidence>
<protein>
    <recommendedName>
        <fullName evidence="3">MucBP domain-containing protein</fullName>
    </recommendedName>
</protein>
<dbReference type="RefSeq" id="WP_010750682.1">
    <property type="nucleotide sequence ID" value="NZ_BJWF01000025.1"/>
</dbReference>
<name>A0A511J3F3_9ENTE</name>
<dbReference type="AlphaFoldDB" id="A0A511J3F3"/>
<evidence type="ECO:0000313" key="4">
    <source>
        <dbReference type="EMBL" id="GEL92532.1"/>
    </source>
</evidence>
<feature type="domain" description="MucBP" evidence="3">
    <location>
        <begin position="557"/>
        <end position="618"/>
    </location>
</feature>
<accession>A0A511J3F3</accession>
<dbReference type="Gene3D" id="3.10.20.320">
    <property type="entry name" value="Putative peptidoglycan bound protein (lpxtg motif)"/>
    <property type="match status" value="2"/>
</dbReference>
<evidence type="ECO:0000256" key="2">
    <source>
        <dbReference type="SAM" id="SignalP"/>
    </source>
</evidence>
<proteinExistence type="predicted"/>
<evidence type="ECO:0000313" key="5">
    <source>
        <dbReference type="Proteomes" id="UP000321830"/>
    </source>
</evidence>
<dbReference type="InterPro" id="IPR009459">
    <property type="entry name" value="MucBP_dom"/>
</dbReference>